<feature type="region of interest" description="Disordered" evidence="3">
    <location>
        <begin position="87"/>
        <end position="165"/>
    </location>
</feature>
<dbReference type="GO" id="GO:0006955">
    <property type="term" value="P:immune response"/>
    <property type="evidence" value="ECO:0007669"/>
    <property type="project" value="InterPro"/>
</dbReference>
<gene>
    <name evidence="6" type="ORF">ABWK59_28775</name>
</gene>
<dbReference type="InterPro" id="IPR013320">
    <property type="entry name" value="ConA-like_dom_sf"/>
</dbReference>
<dbReference type="SMART" id="SM00560">
    <property type="entry name" value="LamGL"/>
    <property type="match status" value="1"/>
</dbReference>
<feature type="region of interest" description="Disordered" evidence="3">
    <location>
        <begin position="1"/>
        <end position="41"/>
    </location>
</feature>
<accession>A0AAU8K5J5</accession>
<evidence type="ECO:0000313" key="6">
    <source>
        <dbReference type="EMBL" id="XCM82618.1"/>
    </source>
</evidence>
<dbReference type="RefSeq" id="WP_354643549.1">
    <property type="nucleotide sequence ID" value="NZ_CP159872.1"/>
</dbReference>
<organism evidence="6">
    <name type="scientific">Kitasatospora camelliae</name>
    <dbReference type="NCBI Taxonomy" id="3156397"/>
    <lineage>
        <taxon>Bacteria</taxon>
        <taxon>Bacillati</taxon>
        <taxon>Actinomycetota</taxon>
        <taxon>Actinomycetes</taxon>
        <taxon>Kitasatosporales</taxon>
        <taxon>Streptomycetaceae</taxon>
        <taxon>Kitasatospora</taxon>
    </lineage>
</organism>
<protein>
    <submittedName>
        <fullName evidence="6">LamG domain-containing protein</fullName>
    </submittedName>
</protein>
<keyword evidence="1" id="KW-0732">Signal</keyword>
<keyword evidence="4" id="KW-0812">Transmembrane</keyword>
<evidence type="ECO:0000256" key="3">
    <source>
        <dbReference type="SAM" id="MobiDB-lite"/>
    </source>
</evidence>
<keyword evidence="2" id="KW-1015">Disulfide bond</keyword>
<dbReference type="InterPro" id="IPR006558">
    <property type="entry name" value="LamG-like"/>
</dbReference>
<name>A0AAU8K5J5_9ACTN</name>
<dbReference type="AlphaFoldDB" id="A0AAU8K5J5"/>
<keyword evidence="4" id="KW-0472">Membrane</keyword>
<reference evidence="6" key="1">
    <citation type="submission" date="2024-06" db="EMBL/GenBank/DDBJ databases">
        <title>The genome sequences of Kitasatospora sp. strain HUAS MG31.</title>
        <authorList>
            <person name="Mo P."/>
        </authorList>
    </citation>
    <scope>NUCLEOTIDE SEQUENCE</scope>
    <source>
        <strain evidence="6">HUAS MG31</strain>
    </source>
</reference>
<keyword evidence="4" id="KW-1133">Transmembrane helix</keyword>
<evidence type="ECO:0000259" key="5">
    <source>
        <dbReference type="SMART" id="SM00560"/>
    </source>
</evidence>
<feature type="domain" description="LamG-like jellyroll fold" evidence="5">
    <location>
        <begin position="212"/>
        <end position="355"/>
    </location>
</feature>
<proteinExistence type="predicted"/>
<dbReference type="SUPFAM" id="SSF49899">
    <property type="entry name" value="Concanavalin A-like lectins/glucanases"/>
    <property type="match status" value="1"/>
</dbReference>
<feature type="compositionally biased region" description="Low complexity" evidence="3">
    <location>
        <begin position="92"/>
        <end position="163"/>
    </location>
</feature>
<dbReference type="Pfam" id="PF13385">
    <property type="entry name" value="Laminin_G_3"/>
    <property type="match status" value="1"/>
</dbReference>
<dbReference type="InterPro" id="IPR042837">
    <property type="entry name" value="PTX3"/>
</dbReference>
<sequence length="378" mass="37143">MTDGTGHPHGTLGQQAPWQPGPPPPAFGQPSAFPPPGAAAEPDWAALADRNEAQGRRRRVWIVSAVSAVCVLGIVAGAVALTSHRAEGGGQAAPSTAASPPALAFGDPSAAPEASPAASASGTPSASASVSATAAPSGKPAASASGAATRAPVTTPTVPGKPTLLADHAGHADLTMSGEAGLKPVSGGHALSLRGTAGSYAQSAGPLVDTGRSFTASAWVYLDAADGPRTVISQGDGAGSSFDLTRDDAGGQKAWTLRVQTAGGGAESTVVQARAVSPAAAAGQWVLVTGAYDAGQKTVTLYVNGASAASAKVPGIWAGSGPLELGRSRRQNAWTAPWAGVIGHIQLWDKALTPAEIAKVKSDGGAGPASPPLASWLV</sequence>
<feature type="compositionally biased region" description="Pro residues" evidence="3">
    <location>
        <begin position="19"/>
        <end position="37"/>
    </location>
</feature>
<feature type="transmembrane region" description="Helical" evidence="4">
    <location>
        <begin position="60"/>
        <end position="81"/>
    </location>
</feature>
<evidence type="ECO:0000256" key="2">
    <source>
        <dbReference type="ARBA" id="ARBA00023157"/>
    </source>
</evidence>
<dbReference type="PANTHER" id="PTHR46943:SF1">
    <property type="entry name" value="PENTRAXIN-RELATED PROTEIN PTX3"/>
    <property type="match status" value="1"/>
</dbReference>
<dbReference type="KEGG" id="kcm:ABWK59_28775"/>
<dbReference type="EMBL" id="CP159872">
    <property type="protein sequence ID" value="XCM82618.1"/>
    <property type="molecule type" value="Genomic_DNA"/>
</dbReference>
<dbReference type="Gene3D" id="2.60.120.200">
    <property type="match status" value="1"/>
</dbReference>
<dbReference type="PANTHER" id="PTHR46943">
    <property type="entry name" value="PENTRAXIN-RELATED PROTEIN PTX3"/>
    <property type="match status" value="1"/>
</dbReference>
<evidence type="ECO:0000256" key="1">
    <source>
        <dbReference type="ARBA" id="ARBA00022729"/>
    </source>
</evidence>
<evidence type="ECO:0000256" key="4">
    <source>
        <dbReference type="SAM" id="Phobius"/>
    </source>
</evidence>